<name>A0A9P9EWP6_9HYPO</name>
<proteinExistence type="predicted"/>
<evidence type="ECO:0000259" key="1">
    <source>
        <dbReference type="PROSITE" id="PS50255"/>
    </source>
</evidence>
<dbReference type="Gene3D" id="3.10.120.10">
    <property type="entry name" value="Cytochrome b5-like heme/steroid binding domain"/>
    <property type="match status" value="1"/>
</dbReference>
<dbReference type="AlphaFoldDB" id="A0A9P9EWP6"/>
<evidence type="ECO:0000313" key="2">
    <source>
        <dbReference type="EMBL" id="KAH7146006.1"/>
    </source>
</evidence>
<dbReference type="SUPFAM" id="SSF55856">
    <property type="entry name" value="Cytochrome b5-like heme/steroid binding domain"/>
    <property type="match status" value="1"/>
</dbReference>
<accession>A0A9P9EWP6</accession>
<dbReference type="InterPro" id="IPR001199">
    <property type="entry name" value="Cyt_B5-like_heme/steroid-bd"/>
</dbReference>
<protein>
    <recommendedName>
        <fullName evidence="1">Cytochrome b5 heme-binding domain-containing protein</fullName>
    </recommendedName>
</protein>
<comment type="caution">
    <text evidence="2">The sequence shown here is derived from an EMBL/GenBank/DDBJ whole genome shotgun (WGS) entry which is preliminary data.</text>
</comment>
<organism evidence="2 3">
    <name type="scientific">Dactylonectria macrodidyma</name>
    <dbReference type="NCBI Taxonomy" id="307937"/>
    <lineage>
        <taxon>Eukaryota</taxon>
        <taxon>Fungi</taxon>
        <taxon>Dikarya</taxon>
        <taxon>Ascomycota</taxon>
        <taxon>Pezizomycotina</taxon>
        <taxon>Sordariomycetes</taxon>
        <taxon>Hypocreomycetidae</taxon>
        <taxon>Hypocreales</taxon>
        <taxon>Nectriaceae</taxon>
        <taxon>Dactylonectria</taxon>
    </lineage>
</organism>
<feature type="non-terminal residue" evidence="2">
    <location>
        <position position="1"/>
    </location>
</feature>
<reference evidence="2" key="1">
    <citation type="journal article" date="2021" name="Nat. Commun.">
        <title>Genetic determinants of endophytism in the Arabidopsis root mycobiome.</title>
        <authorList>
            <person name="Mesny F."/>
            <person name="Miyauchi S."/>
            <person name="Thiergart T."/>
            <person name="Pickel B."/>
            <person name="Atanasova L."/>
            <person name="Karlsson M."/>
            <person name="Huettel B."/>
            <person name="Barry K.W."/>
            <person name="Haridas S."/>
            <person name="Chen C."/>
            <person name="Bauer D."/>
            <person name="Andreopoulos W."/>
            <person name="Pangilinan J."/>
            <person name="LaButti K."/>
            <person name="Riley R."/>
            <person name="Lipzen A."/>
            <person name="Clum A."/>
            <person name="Drula E."/>
            <person name="Henrissat B."/>
            <person name="Kohler A."/>
            <person name="Grigoriev I.V."/>
            <person name="Martin F.M."/>
            <person name="Hacquard S."/>
        </authorList>
    </citation>
    <scope>NUCLEOTIDE SEQUENCE</scope>
    <source>
        <strain evidence="2">MPI-CAGE-AT-0147</strain>
    </source>
</reference>
<keyword evidence="3" id="KW-1185">Reference proteome</keyword>
<evidence type="ECO:0000313" key="3">
    <source>
        <dbReference type="Proteomes" id="UP000738349"/>
    </source>
</evidence>
<sequence length="91" mass="10056">DDFVADSKNGKALITITSVIYNVPDFIKDYPSSKALISSAISKDATAIFNSSVYNYSNAAYNLLLTMRVSVLCSGYKVKIWKCVQFENEDA</sequence>
<dbReference type="Pfam" id="PF00173">
    <property type="entry name" value="Cyt-b5"/>
    <property type="match status" value="1"/>
</dbReference>
<feature type="domain" description="Cytochrome b5 heme-binding" evidence="1">
    <location>
        <begin position="1"/>
        <end position="73"/>
    </location>
</feature>
<dbReference type="PROSITE" id="PS50255">
    <property type="entry name" value="CYTOCHROME_B5_2"/>
    <property type="match status" value="1"/>
</dbReference>
<dbReference type="OrthoDB" id="10260134at2759"/>
<dbReference type="EMBL" id="JAGMUV010000008">
    <property type="protein sequence ID" value="KAH7146006.1"/>
    <property type="molecule type" value="Genomic_DNA"/>
</dbReference>
<dbReference type="Proteomes" id="UP000738349">
    <property type="component" value="Unassembled WGS sequence"/>
</dbReference>
<gene>
    <name evidence="2" type="ORF">EDB81DRAFT_651000</name>
</gene>
<dbReference type="InterPro" id="IPR036400">
    <property type="entry name" value="Cyt_B5-like_heme/steroid_sf"/>
</dbReference>